<dbReference type="PRINTS" id="PR00084">
    <property type="entry name" value="MTLDHDRGNASE"/>
</dbReference>
<dbReference type="InterPro" id="IPR013131">
    <property type="entry name" value="Mannitol_DH_N"/>
</dbReference>
<dbReference type="AlphaFoldDB" id="A0A126V4Q6"/>
<sequence>MRVTIMHSEPCAYDPSASDVGIVHIGIGAFHRAHQAAYTDSVLAKNGGDWRILGVSLRSTEVADAMNAQEGRYTLVVRSDQRGEPPVFREIGSVASVLAGQRGVTPILDAMTRPQTRIVSLTITEKAYGVDLSTGQLNLADPQIAKDLANPELPTGAIGLITRALAVRRAAGTEPFTILSCDNLPNNGALVRAGVLEFAHRVDPDLAAWISVHVRFPSTMVDRITPASSDSFFFEVEQALGHPDLAAVETEPFSQWVIEDDFCNGRPAWEDAGAILVQDVEPFEKMKLRMLNGAHSMLAYAGYLSGCTYVRDVMDNPKLAKKVAAHLQAASETLTPLEGVDFNNYAAELIKRFGNPNIAHETYQIAMDGTQKMRQRIFEPAAEVLEKGGDIDTFSFATACWIRYASGRHDSGTEYALRDPREEELAGVYAAHGQNAESLVKGIFALPNLLPAAVAKSETFAKNVAQHLQKIRAHGVLAAI</sequence>
<organism evidence="5 6">
    <name type="scientific">Falsihalocynthiibacter arcticus</name>
    <dbReference type="NCBI Taxonomy" id="1579316"/>
    <lineage>
        <taxon>Bacteria</taxon>
        <taxon>Pseudomonadati</taxon>
        <taxon>Pseudomonadota</taxon>
        <taxon>Alphaproteobacteria</taxon>
        <taxon>Rhodobacterales</taxon>
        <taxon>Roseobacteraceae</taxon>
        <taxon>Falsihalocynthiibacter</taxon>
    </lineage>
</organism>
<dbReference type="PANTHER" id="PTHR43362">
    <property type="entry name" value="MANNITOL DEHYDROGENASE DSF1-RELATED"/>
    <property type="match status" value="1"/>
</dbReference>
<dbReference type="OrthoDB" id="271711at2"/>
<dbReference type="EMBL" id="CP014327">
    <property type="protein sequence ID" value="AML53280.1"/>
    <property type="molecule type" value="Genomic_DNA"/>
</dbReference>
<keyword evidence="1" id="KW-0560">Oxidoreductase</keyword>
<dbReference type="InterPro" id="IPR013118">
    <property type="entry name" value="Mannitol_DH_C"/>
</dbReference>
<name>A0A126V4Q6_9RHOB</name>
<dbReference type="Pfam" id="PF08125">
    <property type="entry name" value="Mannitol_dh_C"/>
    <property type="match status" value="1"/>
</dbReference>
<keyword evidence="2" id="KW-0520">NAD</keyword>
<dbReference type="InterPro" id="IPR008927">
    <property type="entry name" value="6-PGluconate_DH-like_C_sf"/>
</dbReference>
<evidence type="ECO:0000313" key="6">
    <source>
        <dbReference type="Proteomes" id="UP000070371"/>
    </source>
</evidence>
<dbReference type="InterPro" id="IPR013328">
    <property type="entry name" value="6PGD_dom2"/>
</dbReference>
<feature type="domain" description="Mannitol dehydrogenase C-terminal" evidence="4">
    <location>
        <begin position="279"/>
        <end position="471"/>
    </location>
</feature>
<dbReference type="InterPro" id="IPR050988">
    <property type="entry name" value="Mannitol_DH/Oxidoreductase"/>
</dbReference>
<proteinExistence type="predicted"/>
<dbReference type="InterPro" id="IPR000669">
    <property type="entry name" value="Mannitol_DH"/>
</dbReference>
<evidence type="ECO:0000256" key="1">
    <source>
        <dbReference type="ARBA" id="ARBA00023002"/>
    </source>
</evidence>
<dbReference type="PANTHER" id="PTHR43362:SF1">
    <property type="entry name" value="MANNITOL DEHYDROGENASE 2-RELATED"/>
    <property type="match status" value="1"/>
</dbReference>
<evidence type="ECO:0000259" key="4">
    <source>
        <dbReference type="Pfam" id="PF08125"/>
    </source>
</evidence>
<dbReference type="Proteomes" id="UP000070371">
    <property type="component" value="Chromosome"/>
</dbReference>
<dbReference type="SUPFAM" id="SSF51735">
    <property type="entry name" value="NAD(P)-binding Rossmann-fold domains"/>
    <property type="match status" value="1"/>
</dbReference>
<evidence type="ECO:0000313" key="5">
    <source>
        <dbReference type="EMBL" id="AML53280.1"/>
    </source>
</evidence>
<evidence type="ECO:0000256" key="2">
    <source>
        <dbReference type="ARBA" id="ARBA00023027"/>
    </source>
</evidence>
<dbReference type="SUPFAM" id="SSF48179">
    <property type="entry name" value="6-phosphogluconate dehydrogenase C-terminal domain-like"/>
    <property type="match status" value="1"/>
</dbReference>
<accession>A0A126V4Q6</accession>
<dbReference type="InterPro" id="IPR023027">
    <property type="entry name" value="Mannitol_DH_CS"/>
</dbReference>
<keyword evidence="6" id="KW-1185">Reference proteome</keyword>
<reference evidence="5 6" key="1">
    <citation type="submission" date="2016-02" db="EMBL/GenBank/DDBJ databases">
        <title>Complete genome sequence of Halocynthiibacter arcticus PAMC 20958t from arctic marine sediment.</title>
        <authorList>
            <person name="Lee Y.M."/>
            <person name="Baek K."/>
            <person name="Lee H.K."/>
            <person name="Shin S.C."/>
        </authorList>
    </citation>
    <scope>NUCLEOTIDE SEQUENCE [LARGE SCALE GENOMIC DNA]</scope>
    <source>
        <strain evidence="5">PAMC 20958</strain>
    </source>
</reference>
<dbReference type="GO" id="GO:0019594">
    <property type="term" value="P:mannitol metabolic process"/>
    <property type="evidence" value="ECO:0007669"/>
    <property type="project" value="InterPro"/>
</dbReference>
<dbReference type="GO" id="GO:0016616">
    <property type="term" value="F:oxidoreductase activity, acting on the CH-OH group of donors, NAD or NADP as acceptor"/>
    <property type="evidence" value="ECO:0007669"/>
    <property type="project" value="TreeGrafter"/>
</dbReference>
<feature type="domain" description="Mannitol dehydrogenase N-terminal" evidence="3">
    <location>
        <begin position="21"/>
        <end position="270"/>
    </location>
</feature>
<dbReference type="KEGG" id="hat:RC74_20285"/>
<dbReference type="Pfam" id="PF01232">
    <property type="entry name" value="Mannitol_dh"/>
    <property type="match status" value="1"/>
</dbReference>
<dbReference type="InterPro" id="IPR036291">
    <property type="entry name" value="NAD(P)-bd_dom_sf"/>
</dbReference>
<gene>
    <name evidence="5" type="ORF">RC74_20285</name>
</gene>
<dbReference type="STRING" id="1579316.RC74_20285"/>
<evidence type="ECO:0000259" key="3">
    <source>
        <dbReference type="Pfam" id="PF01232"/>
    </source>
</evidence>
<protein>
    <submittedName>
        <fullName evidence="5">D-mannonate oxidoreductase</fullName>
    </submittedName>
</protein>
<dbReference type="Gene3D" id="1.10.1040.10">
    <property type="entry name" value="N-(1-d-carboxylethyl)-l-norvaline Dehydrogenase, domain 2"/>
    <property type="match status" value="1"/>
</dbReference>
<dbReference type="Gene3D" id="3.40.50.720">
    <property type="entry name" value="NAD(P)-binding Rossmann-like Domain"/>
    <property type="match status" value="1"/>
</dbReference>
<dbReference type="PROSITE" id="PS00974">
    <property type="entry name" value="MANNITOL_DHGENASE"/>
    <property type="match status" value="1"/>
</dbReference>